<gene>
    <name evidence="1" type="ORF">AGR2A_Cc140003</name>
</gene>
<dbReference type="Proteomes" id="UP000191933">
    <property type="component" value="Unassembled WGS sequence"/>
</dbReference>
<evidence type="ECO:0000313" key="2">
    <source>
        <dbReference type="Proteomes" id="UP000191933"/>
    </source>
</evidence>
<dbReference type="EMBL" id="FBVY01000006">
    <property type="protein sequence ID" value="CUW88242.1"/>
    <property type="molecule type" value="Genomic_DNA"/>
</dbReference>
<evidence type="ECO:0000313" key="1">
    <source>
        <dbReference type="EMBL" id="CUW88242.1"/>
    </source>
</evidence>
<proteinExistence type="predicted"/>
<name>A0A9W5F2V9_9HYPH</name>
<reference evidence="1 2" key="1">
    <citation type="submission" date="2016-01" db="EMBL/GenBank/DDBJ databases">
        <authorList>
            <person name="Regsiter A."/>
            <person name="william w."/>
        </authorList>
    </citation>
    <scope>NUCLEOTIDE SEQUENCE [LARGE SCALE GENOMIC DNA]</scope>
    <source>
        <strain evidence="1 2">CFBP 5494</strain>
    </source>
</reference>
<keyword evidence="2" id="KW-1185">Reference proteome</keyword>
<organism evidence="1 2">
    <name type="scientific">Agrobacterium genomosp. 2 str. CFBP 5494</name>
    <dbReference type="NCBI Taxonomy" id="1183436"/>
    <lineage>
        <taxon>Bacteria</taxon>
        <taxon>Pseudomonadati</taxon>
        <taxon>Pseudomonadota</taxon>
        <taxon>Alphaproteobacteria</taxon>
        <taxon>Hyphomicrobiales</taxon>
        <taxon>Rhizobiaceae</taxon>
        <taxon>Rhizobium/Agrobacterium group</taxon>
        <taxon>Agrobacterium</taxon>
        <taxon>Agrobacterium tumefaciens complex</taxon>
    </lineage>
</organism>
<comment type="caution">
    <text evidence="1">The sequence shown here is derived from an EMBL/GenBank/DDBJ whole genome shotgun (WGS) entry which is preliminary data.</text>
</comment>
<sequence length="48" mass="5633">MAHISAYLKTPINAVEDMWWDDVLLWNHEARRIHNESFGLLASLLARK</sequence>
<protein>
    <submittedName>
        <fullName evidence="1">Uncharacterized protein</fullName>
    </submittedName>
</protein>
<accession>A0A9W5F2V9</accession>
<dbReference type="AlphaFoldDB" id="A0A9W5F2V9"/>